<evidence type="ECO:0000313" key="3">
    <source>
        <dbReference type="Proteomes" id="UP001165083"/>
    </source>
</evidence>
<dbReference type="Proteomes" id="UP001165083">
    <property type="component" value="Unassembled WGS sequence"/>
</dbReference>
<evidence type="ECO:0000256" key="1">
    <source>
        <dbReference type="SAM" id="MobiDB-lite"/>
    </source>
</evidence>
<dbReference type="OrthoDB" id="111292at2759"/>
<name>A0A9W7D8A1_9STRA</name>
<gene>
    <name evidence="2" type="ORF">Plil01_001839800</name>
</gene>
<dbReference type="EMBL" id="BSXW01012505">
    <property type="protein sequence ID" value="GMF65796.1"/>
    <property type="molecule type" value="Genomic_DNA"/>
</dbReference>
<organism evidence="2 3">
    <name type="scientific">Phytophthora lilii</name>
    <dbReference type="NCBI Taxonomy" id="2077276"/>
    <lineage>
        <taxon>Eukaryota</taxon>
        <taxon>Sar</taxon>
        <taxon>Stramenopiles</taxon>
        <taxon>Oomycota</taxon>
        <taxon>Peronosporomycetes</taxon>
        <taxon>Peronosporales</taxon>
        <taxon>Peronosporaceae</taxon>
        <taxon>Phytophthora</taxon>
    </lineage>
</organism>
<comment type="caution">
    <text evidence="2">The sequence shown here is derived from an EMBL/GenBank/DDBJ whole genome shotgun (WGS) entry which is preliminary data.</text>
</comment>
<feature type="region of interest" description="Disordered" evidence="1">
    <location>
        <begin position="713"/>
        <end position="736"/>
    </location>
</feature>
<evidence type="ECO:0000313" key="2">
    <source>
        <dbReference type="EMBL" id="GMF65796.1"/>
    </source>
</evidence>
<reference evidence="2" key="1">
    <citation type="submission" date="2023-04" db="EMBL/GenBank/DDBJ databases">
        <title>Phytophthora lilii NBRC 32176.</title>
        <authorList>
            <person name="Ichikawa N."/>
            <person name="Sato H."/>
            <person name="Tonouchi N."/>
        </authorList>
    </citation>
    <scope>NUCLEOTIDE SEQUENCE</scope>
    <source>
        <strain evidence="2">NBRC 32176</strain>
    </source>
</reference>
<proteinExistence type="predicted"/>
<dbReference type="AlphaFoldDB" id="A0A9W7D8A1"/>
<accession>A0A9W7D8A1</accession>
<protein>
    <submittedName>
        <fullName evidence="2">Unnamed protein product</fullName>
    </submittedName>
</protein>
<sequence>MSSASDISAYAHSVEPAQSETLFNSKKWTYIQDSTSNTGQYSGQIQFNLSTISSQAAFVNWSEAVIELPIKLQIINGGASSITTTTAASYDQLIPKAGAWQFLDSVQVVVDGVTVQTNQIHENVNCTFKALTECSLENLALSKFQNTKAYDFGLSNTFINSGARERAKMTTVDPTSTKLSNSILGSTANAQAAARPQVWTAAAGVIATGAPIYVAHYIATIRLADISDYFKKCPMQKNVSGFIYLNYNSSQTTLVQNTAGVIDPAVLDSINCNMQFGNTCPILYNFSSVNVSGNTAGTATGLAVPINTTLSITADVNGTSTGGTGLTPSQTFSRLLVPTYTPNPSADHALTQKKSFRYFERITNKFTVLPNAPFTWTITNGIANPKKLVMMPVITSMTAGGTTADVINPFRSPLSTVPATTSPFASLKNLQVTVGNIPCFNNPVSFGYDLFVQEMSESGIDGGLDDETNKGLLSQQLWESLYRFVAVDVGRRLPSEDGASKSIVVSGTNNTNFPLMVYYHVLRDAVATVDTSMGRVSQGAVHRMYFADNQTKQKSYDQYYNAMAKSNFKQGRKLRTLIRQEAEDDALTEQMAKLYASSNAKQHDYQYDEVSKKLRGKVEKPKMQMSDDVEAKPALSPDISSLEVVNSKRQILADRIENGIYDAAEIAHREASERHKMAKEDAYSREAGERRKMAKEDAYSREVDAYHTLVYGDESDKKRGRKTPTVSPNVRQKKKPASNVAMTNALYQDSVGNNKNVTTDGDDTEMADGIKKELEQRKQNPAIREAYAETIDKFVSKGKQGKKSYNQQRLFDKVETDFKKYIIDRIGKDRMKSEMPKPAKGNNKFYFSQY</sequence>
<keyword evidence="3" id="KW-1185">Reference proteome</keyword>